<feature type="non-terminal residue" evidence="1">
    <location>
        <position position="162"/>
    </location>
</feature>
<dbReference type="EMBL" id="CAJVQB010040478">
    <property type="protein sequence ID" value="CAG8828438.1"/>
    <property type="molecule type" value="Genomic_DNA"/>
</dbReference>
<comment type="caution">
    <text evidence="1">The sequence shown here is derived from an EMBL/GenBank/DDBJ whole genome shotgun (WGS) entry which is preliminary data.</text>
</comment>
<evidence type="ECO:0000313" key="1">
    <source>
        <dbReference type="EMBL" id="CAG8828438.1"/>
    </source>
</evidence>
<protein>
    <submittedName>
        <fullName evidence="1">18200_t:CDS:1</fullName>
    </submittedName>
</protein>
<gene>
    <name evidence="1" type="ORF">GMARGA_LOCUS29698</name>
</gene>
<evidence type="ECO:0000313" key="2">
    <source>
        <dbReference type="Proteomes" id="UP000789901"/>
    </source>
</evidence>
<organism evidence="1 2">
    <name type="scientific">Gigaspora margarita</name>
    <dbReference type="NCBI Taxonomy" id="4874"/>
    <lineage>
        <taxon>Eukaryota</taxon>
        <taxon>Fungi</taxon>
        <taxon>Fungi incertae sedis</taxon>
        <taxon>Mucoromycota</taxon>
        <taxon>Glomeromycotina</taxon>
        <taxon>Glomeromycetes</taxon>
        <taxon>Diversisporales</taxon>
        <taxon>Gigasporaceae</taxon>
        <taxon>Gigaspora</taxon>
    </lineage>
</organism>
<reference evidence="1 2" key="1">
    <citation type="submission" date="2021-06" db="EMBL/GenBank/DDBJ databases">
        <authorList>
            <person name="Kallberg Y."/>
            <person name="Tangrot J."/>
            <person name="Rosling A."/>
        </authorList>
    </citation>
    <scope>NUCLEOTIDE SEQUENCE [LARGE SCALE GENOMIC DNA]</scope>
    <source>
        <strain evidence="1 2">120-4 pot B 10/14</strain>
    </source>
</reference>
<sequence length="162" mass="18244">MSPFFATQQGASLQNSFSEVRFPQHRYQDSGFSNAGSSRRYNLNREVEITQSKEELDNTQELFLRKKEDGVGLGCGSQVIGKKNSPFSQENYKFSFAAGTKVPDLFCGRDRMDTEGIRKIDTIVTTFLAWLDMAGRSMEMLGCLAAIARMHKLKGFHNPTKN</sequence>
<keyword evidence="2" id="KW-1185">Reference proteome</keyword>
<accession>A0ABN7WDX6</accession>
<name>A0ABN7WDX6_GIGMA</name>
<proteinExistence type="predicted"/>
<dbReference type="Proteomes" id="UP000789901">
    <property type="component" value="Unassembled WGS sequence"/>
</dbReference>